<keyword evidence="13" id="KW-0501">Molybdenum cofactor biosynthesis</keyword>
<dbReference type="SFLD" id="SFLDG01067">
    <property type="entry name" value="SPASM/twitch_domain_containing"/>
    <property type="match status" value="1"/>
</dbReference>
<dbReference type="InterPro" id="IPR036522">
    <property type="entry name" value="MoaC_sf"/>
</dbReference>
<dbReference type="SUPFAM" id="SSF102114">
    <property type="entry name" value="Radical SAM enzymes"/>
    <property type="match status" value="1"/>
</dbReference>
<evidence type="ECO:0000256" key="6">
    <source>
        <dbReference type="ARBA" id="ARBA00022485"/>
    </source>
</evidence>
<dbReference type="InterPro" id="IPR058240">
    <property type="entry name" value="rSAM_sf"/>
</dbReference>
<reference evidence="18" key="1">
    <citation type="journal article" date="2023" name="Mol. Biol. Evol.">
        <title>Third-Generation Sequencing Reveals the Adaptive Role of the Epigenome in Three Deep-Sea Polychaetes.</title>
        <authorList>
            <person name="Perez M."/>
            <person name="Aroh O."/>
            <person name="Sun Y."/>
            <person name="Lan Y."/>
            <person name="Juniper S.K."/>
            <person name="Young C.R."/>
            <person name="Angers B."/>
            <person name="Qian P.Y."/>
        </authorList>
    </citation>
    <scope>NUCLEOTIDE SEQUENCE</scope>
    <source>
        <strain evidence="18">P08H-3</strain>
    </source>
</reference>
<dbReference type="SFLD" id="SFLDG01386">
    <property type="entry name" value="main_SPASM_domain-containing"/>
    <property type="match status" value="1"/>
</dbReference>
<dbReference type="InterPro" id="IPR047594">
    <property type="entry name" value="MoaC_bact/euk"/>
</dbReference>
<dbReference type="NCBIfam" id="TIGR00581">
    <property type="entry name" value="moaC"/>
    <property type="match status" value="1"/>
</dbReference>
<dbReference type="Pfam" id="PF06463">
    <property type="entry name" value="Mob_synth_C"/>
    <property type="match status" value="1"/>
</dbReference>
<dbReference type="InterPro" id="IPR050105">
    <property type="entry name" value="MoCo_biosynth_MoaA/MoaC"/>
</dbReference>
<evidence type="ECO:0000256" key="15">
    <source>
        <dbReference type="ARBA" id="ARBA00048697"/>
    </source>
</evidence>
<keyword evidence="11" id="KW-0411">Iron-sulfur</keyword>
<dbReference type="SMART" id="SM00729">
    <property type="entry name" value="Elp3"/>
    <property type="match status" value="1"/>
</dbReference>
<comment type="pathway">
    <text evidence="3">Cofactor biosynthesis; molybdopterin biosynthesis.</text>
</comment>
<evidence type="ECO:0000256" key="4">
    <source>
        <dbReference type="ARBA" id="ARBA00008484"/>
    </source>
</evidence>
<dbReference type="CDD" id="cd21117">
    <property type="entry name" value="Twitch_MoaA"/>
    <property type="match status" value="1"/>
</dbReference>
<dbReference type="GO" id="GO:0061798">
    <property type="term" value="F:GTP 3',8'-cyclase activity"/>
    <property type="evidence" value="ECO:0007669"/>
    <property type="project" value="UniProtKB-EC"/>
</dbReference>
<name>A0AAD9JSZ2_9ANNE</name>
<dbReference type="SUPFAM" id="SSF55040">
    <property type="entry name" value="Molybdenum cofactor biosynthesis protein C, MoaC"/>
    <property type="match status" value="1"/>
</dbReference>
<comment type="cofactor">
    <cofactor evidence="2">
        <name>[4Fe-4S] cluster</name>
        <dbReference type="ChEBI" id="CHEBI:49883"/>
    </cofactor>
</comment>
<feature type="region of interest" description="Disordered" evidence="16">
    <location>
        <begin position="521"/>
        <end position="553"/>
    </location>
</feature>
<dbReference type="Gene3D" id="3.30.70.640">
    <property type="entry name" value="Molybdopterin cofactor biosynthesis C (MoaC) domain"/>
    <property type="match status" value="1"/>
</dbReference>
<dbReference type="PANTHER" id="PTHR22960">
    <property type="entry name" value="MOLYBDOPTERIN COFACTOR SYNTHESIS PROTEIN A"/>
    <property type="match status" value="1"/>
</dbReference>
<dbReference type="AlphaFoldDB" id="A0AAD9JSZ2"/>
<evidence type="ECO:0000256" key="5">
    <source>
        <dbReference type="ARBA" id="ARBA00009862"/>
    </source>
</evidence>
<dbReference type="CDD" id="cd01335">
    <property type="entry name" value="Radical_SAM"/>
    <property type="match status" value="1"/>
</dbReference>
<dbReference type="InterPro" id="IPR006638">
    <property type="entry name" value="Elp3/MiaA/NifB-like_rSAM"/>
</dbReference>
<comment type="catalytic activity">
    <reaction evidence="15">
        <text>GTP + AH2 + S-adenosyl-L-methionine = (8S)-3',8-cyclo-7,8-dihydroguanosine 5'-triphosphate + 5'-deoxyadenosine + L-methionine + A + H(+)</text>
        <dbReference type="Rhea" id="RHEA:49576"/>
        <dbReference type="ChEBI" id="CHEBI:13193"/>
        <dbReference type="ChEBI" id="CHEBI:15378"/>
        <dbReference type="ChEBI" id="CHEBI:17319"/>
        <dbReference type="ChEBI" id="CHEBI:17499"/>
        <dbReference type="ChEBI" id="CHEBI:37565"/>
        <dbReference type="ChEBI" id="CHEBI:57844"/>
        <dbReference type="ChEBI" id="CHEBI:59789"/>
        <dbReference type="ChEBI" id="CHEBI:131766"/>
        <dbReference type="EC" id="4.1.99.22"/>
    </reaction>
</comment>
<dbReference type="GO" id="GO:0061799">
    <property type="term" value="F:cyclic pyranopterin monophosphate synthase activity"/>
    <property type="evidence" value="ECO:0007669"/>
    <property type="project" value="UniProtKB-EC"/>
</dbReference>
<evidence type="ECO:0000256" key="8">
    <source>
        <dbReference type="ARBA" id="ARBA00022723"/>
    </source>
</evidence>
<dbReference type="PANTHER" id="PTHR22960:SF0">
    <property type="entry name" value="MOLYBDENUM COFACTOR BIOSYNTHESIS PROTEIN 1"/>
    <property type="match status" value="1"/>
</dbReference>
<protein>
    <recommendedName>
        <fullName evidence="17">Radical SAM core domain-containing protein</fullName>
    </recommendedName>
</protein>
<dbReference type="HAMAP" id="MF_01224_B">
    <property type="entry name" value="MoaC_B"/>
    <property type="match status" value="1"/>
</dbReference>
<sequence length="702" mass="78491">MEVVSVGRLLLRRYGQLPFHLRRATTRSKTSNTRPCSTSHSRSSLWQTQCLSVVPLAENQILDKLDTSTLPSPRSAPDVSEYLMDKHNRKHNYLRISLTERCNLRCKYCMPQEGVELTPSQQLLTSSEIGKLASLFVQQGVNFIRLTGGEPLVRSDLIQIVAELNQLKKNGLQTIGLSTNGIVLAKKLSKLHQAGLDNINISLDTLIPAKFELITRRKGWDRVIHGMNEALEMDFKNIKLNCVVMRGMNEEEICDFVALTEHKAWKVPGFRGRVGFITSMSNHFCGSCNRLRITADGNLKVCLFGNGEVSLRDVLRNGCTDEEMLEVIGDAVKRKKSRHADKLPEDEIFRLPNVARNNIPSLSQHTTRLSHAQVYKPNKLLYTQNTVGSKSILSCIKTYNTRYHNKRIKCFGDGVTAQPRYGQLEMVNMLRKSEAWNELSRGSPFVKTKCTNLTDYFQVRLYATDSKGKNGGMRKESEITNETEIKQIVENRDQFDSEARRSYYDNYMRIFAGNSGFTGHHSLSSTSPDVEQVEPPDDKEPDHSRSVLSHTDRSGRVKMVDVGNKSDTRRHAVAACVICLGSEAFRLVAENRSKKGDVLSIAQVAGIMAAKNTSSLIPLCHNLILNKVDCDLSLNAADNSVLISCEVHTTGKTGVEMEALVGVSIAALTVYDMCKAVTHDIVISDIKLLEKEGGQSGHYKRN</sequence>
<dbReference type="GO" id="GO:0051539">
    <property type="term" value="F:4 iron, 4 sulfur cluster binding"/>
    <property type="evidence" value="ECO:0007669"/>
    <property type="project" value="UniProtKB-KW"/>
</dbReference>
<dbReference type="InterPro" id="IPR023045">
    <property type="entry name" value="MoaC"/>
</dbReference>
<evidence type="ECO:0000256" key="1">
    <source>
        <dbReference type="ARBA" id="ARBA00001637"/>
    </source>
</evidence>
<feature type="domain" description="Radical SAM core" evidence="17">
    <location>
        <begin position="86"/>
        <end position="320"/>
    </location>
</feature>
<keyword evidence="19" id="KW-1185">Reference proteome</keyword>
<dbReference type="Gene3D" id="3.20.20.70">
    <property type="entry name" value="Aldolase class I"/>
    <property type="match status" value="1"/>
</dbReference>
<evidence type="ECO:0000256" key="11">
    <source>
        <dbReference type="ARBA" id="ARBA00023014"/>
    </source>
</evidence>
<dbReference type="InterPro" id="IPR000385">
    <property type="entry name" value="MoaA_NifB_PqqE_Fe-S-bd_CS"/>
</dbReference>
<keyword evidence="7" id="KW-0949">S-adenosyl-L-methionine</keyword>
<dbReference type="InterPro" id="IPR013785">
    <property type="entry name" value="Aldolase_TIM"/>
</dbReference>
<evidence type="ECO:0000256" key="9">
    <source>
        <dbReference type="ARBA" id="ARBA00022741"/>
    </source>
</evidence>
<proteinExistence type="inferred from homology"/>
<dbReference type="GO" id="GO:0006777">
    <property type="term" value="P:Mo-molybdopterin cofactor biosynthetic process"/>
    <property type="evidence" value="ECO:0007669"/>
    <property type="project" value="UniProtKB-KW"/>
</dbReference>
<accession>A0AAD9JSZ2</accession>
<dbReference type="GO" id="GO:0005525">
    <property type="term" value="F:GTP binding"/>
    <property type="evidence" value="ECO:0007669"/>
    <property type="project" value="UniProtKB-KW"/>
</dbReference>
<evidence type="ECO:0000256" key="12">
    <source>
        <dbReference type="ARBA" id="ARBA00023134"/>
    </source>
</evidence>
<dbReference type="CDD" id="cd01420">
    <property type="entry name" value="MoaC_PE"/>
    <property type="match status" value="1"/>
</dbReference>
<dbReference type="Pfam" id="PF04055">
    <property type="entry name" value="Radical_SAM"/>
    <property type="match status" value="1"/>
</dbReference>
<evidence type="ECO:0000256" key="16">
    <source>
        <dbReference type="SAM" id="MobiDB-lite"/>
    </source>
</evidence>
<keyword evidence="6" id="KW-0004">4Fe-4S</keyword>
<dbReference type="GO" id="GO:0046872">
    <property type="term" value="F:metal ion binding"/>
    <property type="evidence" value="ECO:0007669"/>
    <property type="project" value="UniProtKB-KW"/>
</dbReference>
<dbReference type="Proteomes" id="UP001208570">
    <property type="component" value="Unassembled WGS sequence"/>
</dbReference>
<comment type="caution">
    <text evidence="18">The sequence shown here is derived from an EMBL/GenBank/DDBJ whole genome shotgun (WGS) entry which is preliminary data.</text>
</comment>
<dbReference type="SFLD" id="SFLDS00029">
    <property type="entry name" value="Radical_SAM"/>
    <property type="match status" value="1"/>
</dbReference>
<dbReference type="PROSITE" id="PS01305">
    <property type="entry name" value="MOAA_NIFB_PQQE"/>
    <property type="match status" value="1"/>
</dbReference>
<evidence type="ECO:0000313" key="18">
    <source>
        <dbReference type="EMBL" id="KAK2158581.1"/>
    </source>
</evidence>
<evidence type="ECO:0000259" key="17">
    <source>
        <dbReference type="PROSITE" id="PS51918"/>
    </source>
</evidence>
<evidence type="ECO:0000256" key="7">
    <source>
        <dbReference type="ARBA" id="ARBA00022691"/>
    </source>
</evidence>
<comment type="catalytic activity">
    <reaction evidence="1">
        <text>(8S)-3',8-cyclo-7,8-dihydroguanosine 5'-triphosphate = cyclic pyranopterin phosphate + diphosphate</text>
        <dbReference type="Rhea" id="RHEA:49580"/>
        <dbReference type="ChEBI" id="CHEBI:33019"/>
        <dbReference type="ChEBI" id="CHEBI:59648"/>
        <dbReference type="ChEBI" id="CHEBI:131766"/>
        <dbReference type="EC" id="4.6.1.17"/>
    </reaction>
</comment>
<keyword evidence="10" id="KW-0408">Iron</keyword>
<dbReference type="Pfam" id="PF01967">
    <property type="entry name" value="MoaC"/>
    <property type="match status" value="1"/>
</dbReference>
<evidence type="ECO:0000313" key="19">
    <source>
        <dbReference type="Proteomes" id="UP001208570"/>
    </source>
</evidence>
<keyword evidence="14" id="KW-0456">Lyase</keyword>
<evidence type="ECO:0000256" key="2">
    <source>
        <dbReference type="ARBA" id="ARBA00001966"/>
    </source>
</evidence>
<dbReference type="InterPro" id="IPR007197">
    <property type="entry name" value="rSAM"/>
</dbReference>
<evidence type="ECO:0000256" key="14">
    <source>
        <dbReference type="ARBA" id="ARBA00023239"/>
    </source>
</evidence>
<comment type="similarity">
    <text evidence="4">In the C-terminal section; belongs to the MoaC family.</text>
</comment>
<dbReference type="InterPro" id="IPR002820">
    <property type="entry name" value="Mopterin_CF_biosynth-C_dom"/>
</dbReference>
<feature type="compositionally biased region" description="Basic and acidic residues" evidence="16">
    <location>
        <begin position="536"/>
        <end position="553"/>
    </location>
</feature>
<keyword evidence="12" id="KW-0342">GTP-binding</keyword>
<evidence type="ECO:0000256" key="3">
    <source>
        <dbReference type="ARBA" id="ARBA00005046"/>
    </source>
</evidence>
<comment type="similarity">
    <text evidence="5">In the N-terminal section; belongs to the radical SAM superfamily. MoaA family.</text>
</comment>
<keyword evidence="9" id="KW-0547">Nucleotide-binding</keyword>
<evidence type="ECO:0000256" key="10">
    <source>
        <dbReference type="ARBA" id="ARBA00023004"/>
    </source>
</evidence>
<dbReference type="EMBL" id="JAODUP010000167">
    <property type="protein sequence ID" value="KAK2158581.1"/>
    <property type="molecule type" value="Genomic_DNA"/>
</dbReference>
<dbReference type="NCBIfam" id="NF006870">
    <property type="entry name" value="PRK09364.1"/>
    <property type="match status" value="1"/>
</dbReference>
<evidence type="ECO:0000256" key="13">
    <source>
        <dbReference type="ARBA" id="ARBA00023150"/>
    </source>
</evidence>
<organism evidence="18 19">
    <name type="scientific">Paralvinella palmiformis</name>
    <dbReference type="NCBI Taxonomy" id="53620"/>
    <lineage>
        <taxon>Eukaryota</taxon>
        <taxon>Metazoa</taxon>
        <taxon>Spiralia</taxon>
        <taxon>Lophotrochozoa</taxon>
        <taxon>Annelida</taxon>
        <taxon>Polychaeta</taxon>
        <taxon>Sedentaria</taxon>
        <taxon>Canalipalpata</taxon>
        <taxon>Terebellida</taxon>
        <taxon>Terebelliformia</taxon>
        <taxon>Alvinellidae</taxon>
        <taxon>Paralvinella</taxon>
    </lineage>
</organism>
<dbReference type="InterPro" id="IPR010505">
    <property type="entry name" value="MoaA_twitch"/>
</dbReference>
<keyword evidence="8" id="KW-0479">Metal-binding</keyword>
<dbReference type="PROSITE" id="PS51918">
    <property type="entry name" value="RADICAL_SAM"/>
    <property type="match status" value="1"/>
</dbReference>
<gene>
    <name evidence="18" type="ORF">LSH36_167g06027</name>
</gene>